<dbReference type="PANTHER" id="PTHR10807">
    <property type="entry name" value="MYOTUBULARIN-RELATED"/>
    <property type="match status" value="1"/>
</dbReference>
<evidence type="ECO:0000313" key="5">
    <source>
        <dbReference type="EMBL" id="CAI3976705.1"/>
    </source>
</evidence>
<dbReference type="InterPro" id="IPR016130">
    <property type="entry name" value="Tyr_Pase_AS"/>
</dbReference>
<sequence>RKRGRLPAMSWCGGPELSFASLWRCSQTTEGLTGLIGTKCVEDQSMLNAIRLGNGSSERDLLCIDLRPKVSAWVNKAGGGGFESYPQCRMIWGGIDNIHVVRDAWRAMGSAVARLVDTQVGSWMKDVASSGWYDYIGAILSCTLKVVTEVLNFKANVVIHCSDGWDRTAQVSSLAMLCMDPHYRTQVGFLKLIQKEWCSFGHRFRTRLAIGDAPTSEYSPVIIQWLECVFQLLQQFPDAFEFSTSILVRLAEEVFTNRYGTFFFDNERERRSVEAHTVSLWSVLLQPEEFDHWRNPGYKAQRVHLYPSICQANYVVWEAYWFRYHVRGESLPAESSSWPSSESPKSQAMTDVPEAPAQTPTAPPEPSQVSPESEELEREPGEPMSLFSPAELTAPKPEPTQLFADDDEDIFAKPNKTGGS</sequence>
<reference evidence="5" key="1">
    <citation type="submission" date="2022-10" db="EMBL/GenBank/DDBJ databases">
        <authorList>
            <person name="Chen Y."/>
            <person name="Dougan E. K."/>
            <person name="Chan C."/>
            <person name="Rhodes N."/>
            <person name="Thang M."/>
        </authorList>
    </citation>
    <scope>NUCLEOTIDE SEQUENCE</scope>
</reference>
<dbReference type="GO" id="GO:0005737">
    <property type="term" value="C:cytoplasm"/>
    <property type="evidence" value="ECO:0007669"/>
    <property type="project" value="TreeGrafter"/>
</dbReference>
<dbReference type="EMBL" id="CAMXCT030000290">
    <property type="protein sequence ID" value="CAL4764017.1"/>
    <property type="molecule type" value="Genomic_DNA"/>
</dbReference>
<gene>
    <name evidence="5" type="ORF">C1SCF055_LOCUS4901</name>
</gene>
<feature type="binding site" evidence="2">
    <location>
        <begin position="161"/>
        <end position="167"/>
    </location>
    <ligand>
        <name>substrate</name>
    </ligand>
</feature>
<dbReference type="Proteomes" id="UP001152797">
    <property type="component" value="Unassembled WGS sequence"/>
</dbReference>
<comment type="caution">
    <text evidence="5">The sequence shown here is derived from an EMBL/GenBank/DDBJ whole genome shotgun (WGS) entry which is preliminary data.</text>
</comment>
<organism evidence="5">
    <name type="scientific">Cladocopium goreaui</name>
    <dbReference type="NCBI Taxonomy" id="2562237"/>
    <lineage>
        <taxon>Eukaryota</taxon>
        <taxon>Sar</taxon>
        <taxon>Alveolata</taxon>
        <taxon>Dinophyceae</taxon>
        <taxon>Suessiales</taxon>
        <taxon>Symbiodiniaceae</taxon>
        <taxon>Cladocopium</taxon>
    </lineage>
</organism>
<dbReference type="AlphaFoldDB" id="A0A9P1BQ18"/>
<feature type="binding site" evidence="2">
    <location>
        <begin position="97"/>
        <end position="98"/>
    </location>
    <ligand>
        <name>substrate</name>
    </ligand>
</feature>
<dbReference type="EMBL" id="CAMXCT020000290">
    <property type="protein sequence ID" value="CAL1130080.1"/>
    <property type="molecule type" value="Genomic_DNA"/>
</dbReference>
<reference evidence="6" key="2">
    <citation type="submission" date="2024-04" db="EMBL/GenBank/DDBJ databases">
        <authorList>
            <person name="Chen Y."/>
            <person name="Shah S."/>
            <person name="Dougan E. K."/>
            <person name="Thang M."/>
            <person name="Chan C."/>
        </authorList>
    </citation>
    <scope>NUCLEOTIDE SEQUENCE [LARGE SCALE GENOMIC DNA]</scope>
</reference>
<evidence type="ECO:0000313" key="8">
    <source>
        <dbReference type="Proteomes" id="UP001152797"/>
    </source>
</evidence>
<protein>
    <submittedName>
        <fullName evidence="7">Myotubularin phosphatase domain-containing protein</fullName>
    </submittedName>
</protein>
<feature type="active site" description="Phosphocysteine intermediate" evidence="1">
    <location>
        <position position="161"/>
    </location>
</feature>
<dbReference type="PROSITE" id="PS00383">
    <property type="entry name" value="TYR_PHOSPHATASE_1"/>
    <property type="match status" value="1"/>
</dbReference>
<dbReference type="SUPFAM" id="SSF52799">
    <property type="entry name" value="(Phosphotyrosine protein) phosphatases II"/>
    <property type="match status" value="1"/>
</dbReference>
<evidence type="ECO:0000256" key="1">
    <source>
        <dbReference type="PIRSR" id="PIRSR630564-1"/>
    </source>
</evidence>
<dbReference type="OrthoDB" id="271628at2759"/>
<keyword evidence="8" id="KW-1185">Reference proteome</keyword>
<feature type="domain" description="Myotubularin phosphatase" evidence="4">
    <location>
        <begin position="1"/>
        <end position="321"/>
    </location>
</feature>
<feature type="compositionally biased region" description="Low complexity" evidence="3">
    <location>
        <begin position="333"/>
        <end position="346"/>
    </location>
</feature>
<feature type="non-terminal residue" evidence="5">
    <location>
        <position position="420"/>
    </location>
</feature>
<dbReference type="EMBL" id="CAMXCT010000290">
    <property type="protein sequence ID" value="CAI3976705.1"/>
    <property type="molecule type" value="Genomic_DNA"/>
</dbReference>
<dbReference type="CDD" id="cd14507">
    <property type="entry name" value="PTP-MTM-like"/>
    <property type="match status" value="1"/>
</dbReference>
<evidence type="ECO:0000313" key="6">
    <source>
        <dbReference type="EMBL" id="CAL1130080.1"/>
    </source>
</evidence>
<dbReference type="InterPro" id="IPR010569">
    <property type="entry name" value="Myotubularin-like_Pase_dom"/>
</dbReference>
<evidence type="ECO:0000256" key="2">
    <source>
        <dbReference type="PIRSR" id="PIRSR630564-2"/>
    </source>
</evidence>
<evidence type="ECO:0000313" key="7">
    <source>
        <dbReference type="EMBL" id="CAL4764017.1"/>
    </source>
</evidence>
<evidence type="ECO:0000256" key="3">
    <source>
        <dbReference type="SAM" id="MobiDB-lite"/>
    </source>
</evidence>
<dbReference type="PROSITE" id="PS51339">
    <property type="entry name" value="PPASE_MYOTUBULARIN"/>
    <property type="match status" value="1"/>
</dbReference>
<feature type="region of interest" description="Disordered" evidence="3">
    <location>
        <begin position="333"/>
        <end position="420"/>
    </location>
</feature>
<dbReference type="InterPro" id="IPR029021">
    <property type="entry name" value="Prot-tyrosine_phosphatase-like"/>
</dbReference>
<accession>A0A9P1BQ18</accession>
<dbReference type="InterPro" id="IPR030564">
    <property type="entry name" value="Myotubularin"/>
</dbReference>
<dbReference type="Pfam" id="PF06602">
    <property type="entry name" value="Myotub-related"/>
    <property type="match status" value="1"/>
</dbReference>
<proteinExistence type="predicted"/>
<evidence type="ECO:0000259" key="4">
    <source>
        <dbReference type="PROSITE" id="PS51339"/>
    </source>
</evidence>
<dbReference type="PANTHER" id="PTHR10807:SF128">
    <property type="entry name" value="PHOSPHATIDYLINOSITOL-3,5-BISPHOSPHATE 3-PHOSPHATASE"/>
    <property type="match status" value="1"/>
</dbReference>
<name>A0A9P1BQ18_9DINO</name>